<accession>A0ABZ0GNK2</accession>
<dbReference type="InterPro" id="IPR012338">
    <property type="entry name" value="Beta-lactam/transpept-like"/>
</dbReference>
<gene>
    <name evidence="3" type="ORF">RI844_18950</name>
</gene>
<dbReference type="GO" id="GO:0016787">
    <property type="term" value="F:hydrolase activity"/>
    <property type="evidence" value="ECO:0007669"/>
    <property type="project" value="UniProtKB-KW"/>
</dbReference>
<evidence type="ECO:0000259" key="2">
    <source>
        <dbReference type="Pfam" id="PF00144"/>
    </source>
</evidence>
<feature type="chain" id="PRO_5046920650" evidence="1">
    <location>
        <begin position="23"/>
        <end position="400"/>
    </location>
</feature>
<dbReference type="InterPro" id="IPR001466">
    <property type="entry name" value="Beta-lactam-related"/>
</dbReference>
<sequence length="400" mass="44095">MNIILKSLIAVALLSGFSNIVAANTEENAKATNSRAPEVSPSEAKISFWDMSYLEKAFIDSTPADRKDGLAVGDLVANGDNKAMILQLAQEIADKKHGKYDSLLIALHGKLVFESYYLRGRVNLPHMQASATKAYTSLVVGRAMQLGYLTMADLDKPVVSFLKDLDPTKFVGGVEKITLHKAMTMSSGLRFSEEQLKKFRKNSSEFKGLDKIQAFLELSAPITSESQGFEYQGADPQLVMQVLDAVVPGTAEDFIKNELLGKIGINVYNWRNDLSGLPLAGERASMTSRDMIKLGSLVTNKGQWNGEQLISAKYLAYATSGITKATEDWQPESFNYGYFWYQTDMIVEDKSYDVKIAWGGGGQHIIALEELDLIVVITGHDREDTILAQVSKNILPAFVK</sequence>
<dbReference type="RefSeq" id="WP_348396201.1">
    <property type="nucleotide sequence ID" value="NZ_CP136600.1"/>
</dbReference>
<dbReference type="EC" id="3.-.-.-" evidence="3"/>
<dbReference type="Gene3D" id="3.40.710.10">
    <property type="entry name" value="DD-peptidase/beta-lactamase superfamily"/>
    <property type="match status" value="1"/>
</dbReference>
<dbReference type="Proteomes" id="UP001301442">
    <property type="component" value="Chromosome"/>
</dbReference>
<protein>
    <submittedName>
        <fullName evidence="3">Serine hydrolase</fullName>
        <ecNumber evidence="3">3.-.-.-</ecNumber>
    </submittedName>
</protein>
<keyword evidence="1" id="KW-0732">Signal</keyword>
<keyword evidence="4" id="KW-1185">Reference proteome</keyword>
<dbReference type="InterPro" id="IPR050789">
    <property type="entry name" value="Diverse_Enzym_Activities"/>
</dbReference>
<feature type="domain" description="Beta-lactamase-related" evidence="2">
    <location>
        <begin position="102"/>
        <end position="378"/>
    </location>
</feature>
<dbReference type="Pfam" id="PF00144">
    <property type="entry name" value="Beta-lactamase"/>
    <property type="match status" value="1"/>
</dbReference>
<feature type="signal peptide" evidence="1">
    <location>
        <begin position="1"/>
        <end position="22"/>
    </location>
</feature>
<dbReference type="SUPFAM" id="SSF56601">
    <property type="entry name" value="beta-lactamase/transpeptidase-like"/>
    <property type="match status" value="1"/>
</dbReference>
<evidence type="ECO:0000256" key="1">
    <source>
        <dbReference type="SAM" id="SignalP"/>
    </source>
</evidence>
<proteinExistence type="predicted"/>
<reference evidence="3 4" key="1">
    <citation type="submission" date="2023-09" db="EMBL/GenBank/DDBJ databases">
        <authorList>
            <person name="Qi X."/>
        </authorList>
    </citation>
    <scope>NUCLEOTIDE SEQUENCE [LARGE SCALE GENOMIC DNA]</scope>
    <source>
        <strain evidence="3 4">S1-1</strain>
    </source>
</reference>
<dbReference type="PANTHER" id="PTHR43283:SF7">
    <property type="entry name" value="BETA-LACTAMASE-RELATED DOMAIN-CONTAINING PROTEIN"/>
    <property type="match status" value="1"/>
</dbReference>
<organism evidence="3 4">
    <name type="scientific">Thalassotalea fonticola</name>
    <dbReference type="NCBI Taxonomy" id="3065649"/>
    <lineage>
        <taxon>Bacteria</taxon>
        <taxon>Pseudomonadati</taxon>
        <taxon>Pseudomonadota</taxon>
        <taxon>Gammaproteobacteria</taxon>
        <taxon>Alteromonadales</taxon>
        <taxon>Colwelliaceae</taxon>
        <taxon>Thalassotalea</taxon>
    </lineage>
</organism>
<evidence type="ECO:0000313" key="4">
    <source>
        <dbReference type="Proteomes" id="UP001301442"/>
    </source>
</evidence>
<dbReference type="PANTHER" id="PTHR43283">
    <property type="entry name" value="BETA-LACTAMASE-RELATED"/>
    <property type="match status" value="1"/>
</dbReference>
<name>A0ABZ0GNK2_9GAMM</name>
<evidence type="ECO:0000313" key="3">
    <source>
        <dbReference type="EMBL" id="WOH37411.1"/>
    </source>
</evidence>
<dbReference type="EMBL" id="CP136600">
    <property type="protein sequence ID" value="WOH37411.1"/>
    <property type="molecule type" value="Genomic_DNA"/>
</dbReference>
<keyword evidence="3" id="KW-0378">Hydrolase</keyword>